<dbReference type="STRING" id="7222.B4JJ37"/>
<dbReference type="InterPro" id="IPR043504">
    <property type="entry name" value="Peptidase_S1_PA_chymotrypsin"/>
</dbReference>
<feature type="signal peptide" evidence="4">
    <location>
        <begin position="1"/>
        <end position="29"/>
    </location>
</feature>
<dbReference type="Gene3D" id="2.40.10.10">
    <property type="entry name" value="Trypsin-like serine proteases"/>
    <property type="match status" value="1"/>
</dbReference>
<dbReference type="PROSITE" id="PS51888">
    <property type="entry name" value="CLIP"/>
    <property type="match status" value="1"/>
</dbReference>
<dbReference type="AlphaFoldDB" id="B4JJ37"/>
<dbReference type="SMART" id="SM00680">
    <property type="entry name" value="CLIP"/>
    <property type="match status" value="2"/>
</dbReference>
<dbReference type="Proteomes" id="UP000001070">
    <property type="component" value="Unassembled WGS sequence"/>
</dbReference>
<feature type="region of interest" description="Disordered" evidence="3">
    <location>
        <begin position="112"/>
        <end position="137"/>
    </location>
</feature>
<dbReference type="eggNOG" id="ENOG502T9CK">
    <property type="taxonomic scope" value="Eukaryota"/>
</dbReference>
<gene>
    <name evidence="6" type="primary">Dgri\GH12342</name>
    <name evidence="6" type="ORF">Dgri_GH12342</name>
</gene>
<dbReference type="KEGG" id="dgr:6565398"/>
<accession>B4JJ37</accession>
<name>B4JJ37_DROGR</name>
<evidence type="ECO:0000313" key="7">
    <source>
        <dbReference type="Proteomes" id="UP000001070"/>
    </source>
</evidence>
<dbReference type="OMA" id="CERPSHA"/>
<sequence>MRTFSSIVGPTMFSVIPVLFCLCLSICNGYFSLEVGDPCPTRNYHSNCQPAEQCATIGKYIDSGKLSVDAVVNCGYTIKGEKICCPLEVEHHPVTDRISNQITTTRLTAATTTTTQATTTTTTTTEATTTTTTTSTTTTTEAPSWLAIFKTHHDYTLPSVEINAPFSRDELVFPGANTQNKAACQAPLYEGICLGISECASLEPLLKQQRVSDIDVQTCRSGTIEEIICCPTSLKLQPRGQIETYLRVGSQQTQSQQVEEQDQYQNNTGDVQLLSHYKHLAALAYPNAAFDGHVHRCTAVALTSHLLLTVAGCGRPSHAVFGVADMREVDTDEDYLVDIRNVAVHRQDLELLHLQRPLEIGPQLKLAPICTHFELTRLQVSGQLLATAWAKGNDSDCPFYELPMRLLPFDGCKNIDNVAGVQNLPTAHLCLEPINLGELAANKSSSCAPCPAVVGSVLHLRRPNGDRCVLGIATPTGANCDAQAMYFTSVLDTHLYDFVARQQH</sequence>
<keyword evidence="2" id="KW-1015">Disulfide bond</keyword>
<dbReference type="InterPro" id="IPR009003">
    <property type="entry name" value="Peptidase_S1_PA"/>
</dbReference>
<dbReference type="OrthoDB" id="7883519at2759"/>
<dbReference type="HOGENOM" id="CLU_570211_0_0_1"/>
<feature type="domain" description="Clip" evidence="5">
    <location>
        <begin position="183"/>
        <end position="230"/>
    </location>
</feature>
<evidence type="ECO:0000256" key="3">
    <source>
        <dbReference type="SAM" id="MobiDB-lite"/>
    </source>
</evidence>
<evidence type="ECO:0000256" key="2">
    <source>
        <dbReference type="ARBA" id="ARBA00023157"/>
    </source>
</evidence>
<dbReference type="InterPro" id="IPR022700">
    <property type="entry name" value="CLIP"/>
</dbReference>
<evidence type="ECO:0000256" key="4">
    <source>
        <dbReference type="SAM" id="SignalP"/>
    </source>
</evidence>
<evidence type="ECO:0000313" key="6">
    <source>
        <dbReference type="EMBL" id="EDV99589.1"/>
    </source>
</evidence>
<keyword evidence="1 4" id="KW-0732">Signal</keyword>
<keyword evidence="7" id="KW-1185">Reference proteome</keyword>
<proteinExistence type="predicted"/>
<evidence type="ECO:0000259" key="5">
    <source>
        <dbReference type="PROSITE" id="PS51888"/>
    </source>
</evidence>
<protein>
    <submittedName>
        <fullName evidence="6">GH12342</fullName>
    </submittedName>
</protein>
<dbReference type="InParanoid" id="B4JJ37"/>
<reference evidence="6 7" key="1">
    <citation type="journal article" date="2007" name="Nature">
        <title>Evolution of genes and genomes on the Drosophila phylogeny.</title>
        <authorList>
            <consortium name="Drosophila 12 Genomes Consortium"/>
            <person name="Clark A.G."/>
            <person name="Eisen M.B."/>
            <person name="Smith D.R."/>
            <person name="Bergman C.M."/>
            <person name="Oliver B."/>
            <person name="Markow T.A."/>
            <person name="Kaufman T.C."/>
            <person name="Kellis M."/>
            <person name="Gelbart W."/>
            <person name="Iyer V.N."/>
            <person name="Pollard D.A."/>
            <person name="Sackton T.B."/>
            <person name="Larracuente A.M."/>
            <person name="Singh N.D."/>
            <person name="Abad J.P."/>
            <person name="Abt D.N."/>
            <person name="Adryan B."/>
            <person name="Aguade M."/>
            <person name="Akashi H."/>
            <person name="Anderson W.W."/>
            <person name="Aquadro C.F."/>
            <person name="Ardell D.H."/>
            <person name="Arguello R."/>
            <person name="Artieri C.G."/>
            <person name="Barbash D.A."/>
            <person name="Barker D."/>
            <person name="Barsanti P."/>
            <person name="Batterham P."/>
            <person name="Batzoglou S."/>
            <person name="Begun D."/>
            <person name="Bhutkar A."/>
            <person name="Blanco E."/>
            <person name="Bosak S.A."/>
            <person name="Bradley R.K."/>
            <person name="Brand A.D."/>
            <person name="Brent M.R."/>
            <person name="Brooks A.N."/>
            <person name="Brown R.H."/>
            <person name="Butlin R.K."/>
            <person name="Caggese C."/>
            <person name="Calvi B.R."/>
            <person name="Bernardo de Carvalho A."/>
            <person name="Caspi A."/>
            <person name="Castrezana S."/>
            <person name="Celniker S.E."/>
            <person name="Chang J.L."/>
            <person name="Chapple C."/>
            <person name="Chatterji S."/>
            <person name="Chinwalla A."/>
            <person name="Civetta A."/>
            <person name="Clifton S.W."/>
            <person name="Comeron J.M."/>
            <person name="Costello J.C."/>
            <person name="Coyne J.A."/>
            <person name="Daub J."/>
            <person name="David R.G."/>
            <person name="Delcher A.L."/>
            <person name="Delehaunty K."/>
            <person name="Do C.B."/>
            <person name="Ebling H."/>
            <person name="Edwards K."/>
            <person name="Eickbush T."/>
            <person name="Evans J.D."/>
            <person name="Filipski A."/>
            <person name="Findeiss S."/>
            <person name="Freyhult E."/>
            <person name="Fulton L."/>
            <person name="Fulton R."/>
            <person name="Garcia A.C."/>
            <person name="Gardiner A."/>
            <person name="Garfield D.A."/>
            <person name="Garvin B.E."/>
            <person name="Gibson G."/>
            <person name="Gilbert D."/>
            <person name="Gnerre S."/>
            <person name="Godfrey J."/>
            <person name="Good R."/>
            <person name="Gotea V."/>
            <person name="Gravely B."/>
            <person name="Greenberg A.J."/>
            <person name="Griffiths-Jones S."/>
            <person name="Gross S."/>
            <person name="Guigo R."/>
            <person name="Gustafson E.A."/>
            <person name="Haerty W."/>
            <person name="Hahn M.W."/>
            <person name="Halligan D.L."/>
            <person name="Halpern A.L."/>
            <person name="Halter G.M."/>
            <person name="Han M.V."/>
            <person name="Heger A."/>
            <person name="Hillier L."/>
            <person name="Hinrichs A.S."/>
            <person name="Holmes I."/>
            <person name="Hoskins R.A."/>
            <person name="Hubisz M.J."/>
            <person name="Hultmark D."/>
            <person name="Huntley M.A."/>
            <person name="Jaffe D.B."/>
            <person name="Jagadeeshan S."/>
            <person name="Jeck W.R."/>
            <person name="Johnson J."/>
            <person name="Jones C.D."/>
            <person name="Jordan W.C."/>
            <person name="Karpen G.H."/>
            <person name="Kataoka E."/>
            <person name="Keightley P.D."/>
            <person name="Kheradpour P."/>
            <person name="Kirkness E.F."/>
            <person name="Koerich L.B."/>
            <person name="Kristiansen K."/>
            <person name="Kudrna D."/>
            <person name="Kulathinal R.J."/>
            <person name="Kumar S."/>
            <person name="Kwok R."/>
            <person name="Lander E."/>
            <person name="Langley C.H."/>
            <person name="Lapoint R."/>
            <person name="Lazzaro B.P."/>
            <person name="Lee S.J."/>
            <person name="Levesque L."/>
            <person name="Li R."/>
            <person name="Lin C.F."/>
            <person name="Lin M.F."/>
            <person name="Lindblad-Toh K."/>
            <person name="Llopart A."/>
            <person name="Long M."/>
            <person name="Low L."/>
            <person name="Lozovsky E."/>
            <person name="Lu J."/>
            <person name="Luo M."/>
            <person name="Machado C.A."/>
            <person name="Makalowski W."/>
            <person name="Marzo M."/>
            <person name="Matsuda M."/>
            <person name="Matzkin L."/>
            <person name="McAllister B."/>
            <person name="McBride C.S."/>
            <person name="McKernan B."/>
            <person name="McKernan K."/>
            <person name="Mendez-Lago M."/>
            <person name="Minx P."/>
            <person name="Mollenhauer M.U."/>
            <person name="Montooth K."/>
            <person name="Mount S.M."/>
            <person name="Mu X."/>
            <person name="Myers E."/>
            <person name="Negre B."/>
            <person name="Newfeld S."/>
            <person name="Nielsen R."/>
            <person name="Noor M.A."/>
            <person name="O'Grady P."/>
            <person name="Pachter L."/>
            <person name="Papaceit M."/>
            <person name="Parisi M.J."/>
            <person name="Parisi M."/>
            <person name="Parts L."/>
            <person name="Pedersen J.S."/>
            <person name="Pesole G."/>
            <person name="Phillippy A.M."/>
            <person name="Ponting C.P."/>
            <person name="Pop M."/>
            <person name="Porcelli D."/>
            <person name="Powell J.R."/>
            <person name="Prohaska S."/>
            <person name="Pruitt K."/>
            <person name="Puig M."/>
            <person name="Quesneville H."/>
            <person name="Ram K.R."/>
            <person name="Rand D."/>
            <person name="Rasmussen M.D."/>
            <person name="Reed L.K."/>
            <person name="Reenan R."/>
            <person name="Reily A."/>
            <person name="Remington K.A."/>
            <person name="Rieger T.T."/>
            <person name="Ritchie M.G."/>
            <person name="Robin C."/>
            <person name="Rogers Y.H."/>
            <person name="Rohde C."/>
            <person name="Rozas J."/>
            <person name="Rubenfield M.J."/>
            <person name="Ruiz A."/>
            <person name="Russo S."/>
            <person name="Salzberg S.L."/>
            <person name="Sanchez-Gracia A."/>
            <person name="Saranga D.J."/>
            <person name="Sato H."/>
            <person name="Schaeffer S.W."/>
            <person name="Schatz M.C."/>
            <person name="Schlenke T."/>
            <person name="Schwartz R."/>
            <person name="Segarra C."/>
            <person name="Singh R.S."/>
            <person name="Sirot L."/>
            <person name="Sirota M."/>
            <person name="Sisneros N.B."/>
            <person name="Smith C.D."/>
            <person name="Smith T.F."/>
            <person name="Spieth J."/>
            <person name="Stage D.E."/>
            <person name="Stark A."/>
            <person name="Stephan W."/>
            <person name="Strausberg R.L."/>
            <person name="Strempel S."/>
            <person name="Sturgill D."/>
            <person name="Sutton G."/>
            <person name="Sutton G.G."/>
            <person name="Tao W."/>
            <person name="Teichmann S."/>
            <person name="Tobari Y.N."/>
            <person name="Tomimura Y."/>
            <person name="Tsolas J.M."/>
            <person name="Valente V.L."/>
            <person name="Venter E."/>
            <person name="Venter J.C."/>
            <person name="Vicario S."/>
            <person name="Vieira F.G."/>
            <person name="Vilella A.J."/>
            <person name="Villasante A."/>
            <person name="Walenz B."/>
            <person name="Wang J."/>
            <person name="Wasserman M."/>
            <person name="Watts T."/>
            <person name="Wilson D."/>
            <person name="Wilson R.K."/>
            <person name="Wing R.A."/>
            <person name="Wolfner M.F."/>
            <person name="Wong A."/>
            <person name="Wong G.K."/>
            <person name="Wu C.I."/>
            <person name="Wu G."/>
            <person name="Yamamoto D."/>
            <person name="Yang H.P."/>
            <person name="Yang S.P."/>
            <person name="Yorke J.A."/>
            <person name="Yoshida K."/>
            <person name="Zdobnov E."/>
            <person name="Zhang P."/>
            <person name="Zhang Y."/>
            <person name="Zimin A.V."/>
            <person name="Baldwin J."/>
            <person name="Abdouelleil A."/>
            <person name="Abdulkadir J."/>
            <person name="Abebe A."/>
            <person name="Abera B."/>
            <person name="Abreu J."/>
            <person name="Acer S.C."/>
            <person name="Aftuck L."/>
            <person name="Alexander A."/>
            <person name="An P."/>
            <person name="Anderson E."/>
            <person name="Anderson S."/>
            <person name="Arachi H."/>
            <person name="Azer M."/>
            <person name="Bachantsang P."/>
            <person name="Barry A."/>
            <person name="Bayul T."/>
            <person name="Berlin A."/>
            <person name="Bessette D."/>
            <person name="Bloom T."/>
            <person name="Blye J."/>
            <person name="Boguslavskiy L."/>
            <person name="Bonnet C."/>
            <person name="Boukhgalter B."/>
            <person name="Bourzgui I."/>
            <person name="Brown A."/>
            <person name="Cahill P."/>
            <person name="Channer S."/>
            <person name="Cheshatsang Y."/>
            <person name="Chuda L."/>
            <person name="Citroen M."/>
            <person name="Collymore A."/>
            <person name="Cooke P."/>
            <person name="Costello M."/>
            <person name="D'Aco K."/>
            <person name="Daza R."/>
            <person name="De Haan G."/>
            <person name="DeGray S."/>
            <person name="DeMaso C."/>
            <person name="Dhargay N."/>
            <person name="Dooley K."/>
            <person name="Dooley E."/>
            <person name="Doricent M."/>
            <person name="Dorje P."/>
            <person name="Dorjee K."/>
            <person name="Dupes A."/>
            <person name="Elong R."/>
            <person name="Falk J."/>
            <person name="Farina A."/>
            <person name="Faro S."/>
            <person name="Ferguson D."/>
            <person name="Fisher S."/>
            <person name="Foley C.D."/>
            <person name="Franke A."/>
            <person name="Friedrich D."/>
            <person name="Gadbois L."/>
            <person name="Gearin G."/>
            <person name="Gearin C.R."/>
            <person name="Giannoukos G."/>
            <person name="Goode T."/>
            <person name="Graham J."/>
            <person name="Grandbois E."/>
            <person name="Grewal S."/>
            <person name="Gyaltsen K."/>
            <person name="Hafez N."/>
            <person name="Hagos B."/>
            <person name="Hall J."/>
            <person name="Henson C."/>
            <person name="Hollinger A."/>
            <person name="Honan T."/>
            <person name="Huard M.D."/>
            <person name="Hughes L."/>
            <person name="Hurhula B."/>
            <person name="Husby M.E."/>
            <person name="Kamat A."/>
            <person name="Kanga B."/>
            <person name="Kashin S."/>
            <person name="Khazanovich D."/>
            <person name="Kisner P."/>
            <person name="Lance K."/>
            <person name="Lara M."/>
            <person name="Lee W."/>
            <person name="Lennon N."/>
            <person name="Letendre F."/>
            <person name="LeVine R."/>
            <person name="Lipovsky A."/>
            <person name="Liu X."/>
            <person name="Liu J."/>
            <person name="Liu S."/>
            <person name="Lokyitsang T."/>
            <person name="Lokyitsang Y."/>
            <person name="Lubonja R."/>
            <person name="Lui A."/>
            <person name="MacDonald P."/>
            <person name="Magnisalis V."/>
            <person name="Maru K."/>
            <person name="Matthews C."/>
            <person name="McCusker W."/>
            <person name="McDonough S."/>
            <person name="Mehta T."/>
            <person name="Meldrim J."/>
            <person name="Meneus L."/>
            <person name="Mihai O."/>
            <person name="Mihalev A."/>
            <person name="Mihova T."/>
            <person name="Mittelman R."/>
            <person name="Mlenga V."/>
            <person name="Montmayeur A."/>
            <person name="Mulrain L."/>
            <person name="Navidi A."/>
            <person name="Naylor J."/>
            <person name="Negash T."/>
            <person name="Nguyen T."/>
            <person name="Nguyen N."/>
            <person name="Nicol R."/>
            <person name="Norbu C."/>
            <person name="Norbu N."/>
            <person name="Novod N."/>
            <person name="O'Neill B."/>
            <person name="Osman S."/>
            <person name="Markiewicz E."/>
            <person name="Oyono O.L."/>
            <person name="Patti C."/>
            <person name="Phunkhang P."/>
            <person name="Pierre F."/>
            <person name="Priest M."/>
            <person name="Raghuraman S."/>
            <person name="Rege F."/>
            <person name="Reyes R."/>
            <person name="Rise C."/>
            <person name="Rogov P."/>
            <person name="Ross K."/>
            <person name="Ryan E."/>
            <person name="Settipalli S."/>
            <person name="Shea T."/>
            <person name="Sherpa N."/>
            <person name="Shi L."/>
            <person name="Shih D."/>
            <person name="Sparrow T."/>
            <person name="Spaulding J."/>
            <person name="Stalker J."/>
            <person name="Stange-Thomann N."/>
            <person name="Stavropoulos S."/>
            <person name="Stone C."/>
            <person name="Strader C."/>
            <person name="Tesfaye S."/>
            <person name="Thomson T."/>
            <person name="Thoulutsang Y."/>
            <person name="Thoulutsang D."/>
            <person name="Topham K."/>
            <person name="Topping I."/>
            <person name="Tsamla T."/>
            <person name="Vassiliev H."/>
            <person name="Vo A."/>
            <person name="Wangchuk T."/>
            <person name="Wangdi T."/>
            <person name="Weiand M."/>
            <person name="Wilkinson J."/>
            <person name="Wilson A."/>
            <person name="Yadav S."/>
            <person name="Young G."/>
            <person name="Yu Q."/>
            <person name="Zembek L."/>
            <person name="Zhong D."/>
            <person name="Zimmer A."/>
            <person name="Zwirko Z."/>
            <person name="Jaffe D.B."/>
            <person name="Alvarez P."/>
            <person name="Brockman W."/>
            <person name="Butler J."/>
            <person name="Chin C."/>
            <person name="Gnerre S."/>
            <person name="Grabherr M."/>
            <person name="Kleber M."/>
            <person name="Mauceli E."/>
            <person name="MacCallum I."/>
        </authorList>
    </citation>
    <scope>NUCLEOTIDE SEQUENCE [LARGE SCALE GENOMIC DNA]</scope>
    <source>
        <strain evidence="7">Tucson 15287-2541.00</strain>
    </source>
</reference>
<organism evidence="7">
    <name type="scientific">Drosophila grimshawi</name>
    <name type="common">Hawaiian fruit fly</name>
    <name type="synonym">Idiomyia grimshawi</name>
    <dbReference type="NCBI Taxonomy" id="7222"/>
    <lineage>
        <taxon>Eukaryota</taxon>
        <taxon>Metazoa</taxon>
        <taxon>Ecdysozoa</taxon>
        <taxon>Arthropoda</taxon>
        <taxon>Hexapoda</taxon>
        <taxon>Insecta</taxon>
        <taxon>Pterygota</taxon>
        <taxon>Neoptera</taxon>
        <taxon>Endopterygota</taxon>
        <taxon>Diptera</taxon>
        <taxon>Brachycera</taxon>
        <taxon>Muscomorpha</taxon>
        <taxon>Ephydroidea</taxon>
        <taxon>Drosophilidae</taxon>
        <taxon>Drosophila</taxon>
        <taxon>Hawaiian Drosophila</taxon>
    </lineage>
</organism>
<evidence type="ECO:0000256" key="1">
    <source>
        <dbReference type="ARBA" id="ARBA00022729"/>
    </source>
</evidence>
<dbReference type="PhylomeDB" id="B4JJ37"/>
<dbReference type="EMBL" id="CH916370">
    <property type="protein sequence ID" value="EDV99589.1"/>
    <property type="molecule type" value="Genomic_DNA"/>
</dbReference>
<feature type="chain" id="PRO_5002812348" evidence="4">
    <location>
        <begin position="30"/>
        <end position="504"/>
    </location>
</feature>
<dbReference type="SUPFAM" id="SSF50494">
    <property type="entry name" value="Trypsin-like serine proteases"/>
    <property type="match status" value="1"/>
</dbReference>